<proteinExistence type="predicted"/>
<dbReference type="InterPro" id="IPR002733">
    <property type="entry name" value="AMMECR1_domain"/>
</dbReference>
<dbReference type="InterPro" id="IPR027485">
    <property type="entry name" value="AMMECR1_N"/>
</dbReference>
<dbReference type="Proteomes" id="UP001637994">
    <property type="component" value="Unassembled WGS sequence"/>
</dbReference>
<keyword evidence="3" id="KW-1185">Reference proteome</keyword>
<evidence type="ECO:0000313" key="3">
    <source>
        <dbReference type="Proteomes" id="UP001637994"/>
    </source>
</evidence>
<sequence>MHKDKLVELAFESIRYYLENGKYLEKYDEELRNNHNGVLIQITKGDRTERSGSIYPTRANIALDVIYEAVNLGVFDNAFALRLDELDDIYIQVLEVTKVKAMEKLEDFGVYSGLLLNYSNNPALVFREDYETDFQMFEDAKERANVDAYDIFSMEKFKIKRHI</sequence>
<reference evidence="2 3" key="1">
    <citation type="journal article" date="2025" name="Anaerobe">
        <title>Description of Anaerococcus kampingiae sp. nov., Anaerococcus groningensis sp. nov., Anaerococcus martiniensis sp. nov., and Anaerococcus cruorum sp. nov., isolated from human clinical specimens.</title>
        <authorList>
            <person name="Boiten K.E."/>
            <person name="Meijer J."/>
            <person name="van Wezel E.M."/>
            <person name="Veloo A.C.M."/>
        </authorList>
    </citation>
    <scope>NUCLEOTIDE SEQUENCE [LARGE SCALE GENOMIC DNA]</scope>
    <source>
        <strain evidence="2 3">ENR0874</strain>
    </source>
</reference>
<dbReference type="RefSeq" id="WP_265235992.1">
    <property type="nucleotide sequence ID" value="NZ_JBGMEF010000029.1"/>
</dbReference>
<dbReference type="EMBL" id="JBGMEF010000029">
    <property type="protein sequence ID" value="MFO3667662.1"/>
    <property type="molecule type" value="Genomic_DNA"/>
</dbReference>
<accession>A0ABW9MEA5</accession>
<name>A0ABW9MEA5_9FIRM</name>
<comment type="caution">
    <text evidence="2">The sequence shown here is derived from an EMBL/GenBank/DDBJ whole genome shotgun (WGS) entry which is preliminary data.</text>
</comment>
<gene>
    <name evidence="2" type="ORF">ACCQ42_07750</name>
</gene>
<dbReference type="Gene3D" id="3.30.700.20">
    <property type="entry name" value="Hypothetical protein ph0010, domain 1"/>
    <property type="match status" value="1"/>
</dbReference>
<protein>
    <submittedName>
        <fullName evidence="2">AMMECR1 domain-containing protein</fullName>
    </submittedName>
</protein>
<dbReference type="Pfam" id="PF01871">
    <property type="entry name" value="AMMECR1"/>
    <property type="match status" value="1"/>
</dbReference>
<organism evidence="2 3">
    <name type="scientific">Anaerococcus kampingae</name>
    <dbReference type="NCBI Taxonomy" id="3115614"/>
    <lineage>
        <taxon>Bacteria</taxon>
        <taxon>Bacillati</taxon>
        <taxon>Bacillota</taxon>
        <taxon>Tissierellia</taxon>
        <taxon>Tissierellales</taxon>
        <taxon>Peptoniphilaceae</taxon>
        <taxon>Anaerococcus</taxon>
    </lineage>
</organism>
<dbReference type="SUPFAM" id="SSF143447">
    <property type="entry name" value="AMMECR1-like"/>
    <property type="match status" value="1"/>
</dbReference>
<dbReference type="InterPro" id="IPR036071">
    <property type="entry name" value="AMMECR1_dom_sf"/>
</dbReference>
<evidence type="ECO:0000259" key="1">
    <source>
        <dbReference type="Pfam" id="PF01871"/>
    </source>
</evidence>
<feature type="domain" description="AMMECR1" evidence="1">
    <location>
        <begin position="7"/>
        <end position="148"/>
    </location>
</feature>
<evidence type="ECO:0000313" key="2">
    <source>
        <dbReference type="EMBL" id="MFO3667662.1"/>
    </source>
</evidence>